<protein>
    <submittedName>
        <fullName evidence="1">Uncharacterized protein</fullName>
    </submittedName>
</protein>
<name>A0ABT7JP48_9HYPH</name>
<accession>A0ABT7JP48</accession>
<gene>
    <name evidence="1" type="ORF">PY649_04400</name>
</gene>
<organism evidence="1 2">
    <name type="scientific">Rhizobium mayense</name>
    <dbReference type="NCBI Taxonomy" id="1312184"/>
    <lineage>
        <taxon>Bacteria</taxon>
        <taxon>Pseudomonadati</taxon>
        <taxon>Pseudomonadota</taxon>
        <taxon>Alphaproteobacteria</taxon>
        <taxon>Hyphomicrobiales</taxon>
        <taxon>Rhizobiaceae</taxon>
        <taxon>Rhizobium/Agrobacterium group</taxon>
        <taxon>Rhizobium</taxon>
    </lineage>
</organism>
<proteinExistence type="predicted"/>
<evidence type="ECO:0000313" key="1">
    <source>
        <dbReference type="EMBL" id="MDL2398127.1"/>
    </source>
</evidence>
<dbReference type="EMBL" id="JARFYM010000002">
    <property type="protein sequence ID" value="MDL2398127.1"/>
    <property type="molecule type" value="Genomic_DNA"/>
</dbReference>
<sequence length="53" mass="6223">MQERETVRKEIPAHVVDRLENEWRLVQVERSPFKVVPEIDAADKIVPTPADER</sequence>
<dbReference type="Proteomes" id="UP001172645">
    <property type="component" value="Unassembled WGS sequence"/>
</dbReference>
<reference evidence="1" key="1">
    <citation type="submission" date="2023-06" db="EMBL/GenBank/DDBJ databases">
        <title>Phylogenetic Diversity of Rhizobium strains.</title>
        <authorList>
            <person name="Moura F.T."/>
            <person name="Helene L.C.F."/>
            <person name="Hungria M."/>
        </authorList>
    </citation>
    <scope>NUCLEOTIDE SEQUENCE</scope>
    <source>
        <strain evidence="1">CCGE526</strain>
    </source>
</reference>
<evidence type="ECO:0000313" key="2">
    <source>
        <dbReference type="Proteomes" id="UP001172645"/>
    </source>
</evidence>
<dbReference type="RefSeq" id="WP_285866947.1">
    <property type="nucleotide sequence ID" value="NZ_JARFYM010000002.1"/>
</dbReference>
<keyword evidence="2" id="KW-1185">Reference proteome</keyword>
<comment type="caution">
    <text evidence="1">The sequence shown here is derived from an EMBL/GenBank/DDBJ whole genome shotgun (WGS) entry which is preliminary data.</text>
</comment>